<gene>
    <name evidence="3" type="ORF">KS4_03320</name>
</gene>
<evidence type="ECO:0000259" key="2">
    <source>
        <dbReference type="Pfam" id="PF07589"/>
    </source>
</evidence>
<dbReference type="Pfam" id="PF07589">
    <property type="entry name" value="PEP-CTERM"/>
    <property type="match status" value="1"/>
</dbReference>
<dbReference type="SUPFAM" id="SSF101898">
    <property type="entry name" value="NHL repeat"/>
    <property type="match status" value="1"/>
</dbReference>
<dbReference type="NCBIfam" id="TIGR02595">
    <property type="entry name" value="PEP_CTERM"/>
    <property type="match status" value="1"/>
</dbReference>
<dbReference type="EMBL" id="CP036425">
    <property type="protein sequence ID" value="QDU32300.1"/>
    <property type="molecule type" value="Genomic_DNA"/>
</dbReference>
<keyword evidence="4" id="KW-1185">Reference proteome</keyword>
<accession>A0A517YQ04</accession>
<evidence type="ECO:0000313" key="4">
    <source>
        <dbReference type="Proteomes" id="UP000317369"/>
    </source>
</evidence>
<keyword evidence="1" id="KW-0732">Signal</keyword>
<reference evidence="3 4" key="1">
    <citation type="submission" date="2019-02" db="EMBL/GenBank/DDBJ databases">
        <title>Deep-cultivation of Planctomycetes and their phenomic and genomic characterization uncovers novel biology.</title>
        <authorList>
            <person name="Wiegand S."/>
            <person name="Jogler M."/>
            <person name="Boedeker C."/>
            <person name="Pinto D."/>
            <person name="Vollmers J."/>
            <person name="Rivas-Marin E."/>
            <person name="Kohn T."/>
            <person name="Peeters S.H."/>
            <person name="Heuer A."/>
            <person name="Rast P."/>
            <person name="Oberbeckmann S."/>
            <person name="Bunk B."/>
            <person name="Jeske O."/>
            <person name="Meyerdierks A."/>
            <person name="Storesund J.E."/>
            <person name="Kallscheuer N."/>
            <person name="Luecker S."/>
            <person name="Lage O.M."/>
            <person name="Pohl T."/>
            <person name="Merkel B.J."/>
            <person name="Hornburger P."/>
            <person name="Mueller R.-W."/>
            <person name="Bruemmer F."/>
            <person name="Labrenz M."/>
            <person name="Spormann A.M."/>
            <person name="Op den Camp H."/>
            <person name="Overmann J."/>
            <person name="Amann R."/>
            <person name="Jetten M.S.M."/>
            <person name="Mascher T."/>
            <person name="Medema M.H."/>
            <person name="Devos D.P."/>
            <person name="Kaster A.-K."/>
            <person name="Ovreas L."/>
            <person name="Rohde M."/>
            <person name="Galperin M.Y."/>
            <person name="Jogler C."/>
        </authorList>
    </citation>
    <scope>NUCLEOTIDE SEQUENCE [LARGE SCALE GENOMIC DNA]</scope>
    <source>
        <strain evidence="3 4">KS4</strain>
    </source>
</reference>
<dbReference type="RefSeq" id="WP_145073641.1">
    <property type="nucleotide sequence ID" value="NZ_CP036425.1"/>
</dbReference>
<feature type="signal peptide" evidence="1">
    <location>
        <begin position="1"/>
        <end position="28"/>
    </location>
</feature>
<name>A0A517YQ04_9BACT</name>
<protein>
    <recommendedName>
        <fullName evidence="2">Ice-binding protein C-terminal domain-containing protein</fullName>
    </recommendedName>
</protein>
<feature type="chain" id="PRO_5021986622" description="Ice-binding protein C-terminal domain-containing protein" evidence="1">
    <location>
        <begin position="29"/>
        <end position="364"/>
    </location>
</feature>
<organism evidence="3 4">
    <name type="scientific">Poriferisphaera corsica</name>
    <dbReference type="NCBI Taxonomy" id="2528020"/>
    <lineage>
        <taxon>Bacteria</taxon>
        <taxon>Pseudomonadati</taxon>
        <taxon>Planctomycetota</taxon>
        <taxon>Phycisphaerae</taxon>
        <taxon>Phycisphaerales</taxon>
        <taxon>Phycisphaeraceae</taxon>
        <taxon>Poriferisphaera</taxon>
    </lineage>
</organism>
<dbReference type="AlphaFoldDB" id="A0A517YQ04"/>
<proteinExistence type="predicted"/>
<feature type="domain" description="Ice-binding protein C-terminal" evidence="2">
    <location>
        <begin position="343"/>
        <end position="364"/>
    </location>
</feature>
<dbReference type="Proteomes" id="UP000317369">
    <property type="component" value="Chromosome"/>
</dbReference>
<evidence type="ECO:0000313" key="3">
    <source>
        <dbReference type="EMBL" id="QDU32300.1"/>
    </source>
</evidence>
<dbReference type="OrthoDB" id="272794at2"/>
<sequence precursor="true">MHKAVFRFLGRSALVATMMMAGHANVQAGLAEGLELTSTGFGAIGQFSVGDGKIHGWGAYKDESGQNHKSYLAYDLTTGEKTIFGAPPNGVNSNGFGDPFGVYDSVNNRFHFAAYSDGSRSDVYTYDVSSSAWVTPGKNGVQMINAYGADVSNGQLYVSGLAEPWNGGTGQDNYIFAFDHNAGVTDVARHDTLIKTAGNSAYVAVASNGDVYYATYDFSNSKLYKWTADQVASVTNDLYAGEADTYLDVEDGEMLLSLPGGGNGIAVDDAGHVFFTANSFTSGSVLGMLDASDPKGYREIYTKTPDEGFAWFGPMAIEGDFLAGDPLIASSVATGGFSMITMVPEPTSLALLGLGGVMLLCRRK</sequence>
<evidence type="ECO:0000256" key="1">
    <source>
        <dbReference type="SAM" id="SignalP"/>
    </source>
</evidence>
<dbReference type="InterPro" id="IPR013424">
    <property type="entry name" value="Ice-binding_C"/>
</dbReference>
<dbReference type="KEGG" id="pcor:KS4_03320"/>